<dbReference type="AlphaFoldDB" id="A0A2T3NIX7"/>
<sequence>MSSLKPTNVIRTLAHAKQQHRLMRFFQADMQGAHVQGNSEKDKTNPKDLQHCSVIQQGDSFVVTALSLI</sequence>
<reference evidence="1 2" key="1">
    <citation type="submission" date="2018-03" db="EMBL/GenBank/DDBJ databases">
        <title>Whole genome sequencing of Histamine producing bacteria.</title>
        <authorList>
            <person name="Butler K."/>
        </authorList>
    </citation>
    <scope>NUCLEOTIDE SEQUENCE [LARGE SCALE GENOMIC DNA]</scope>
    <source>
        <strain evidence="1 2">DSM 19138</strain>
    </source>
</reference>
<accession>A0A2T3NIX7</accession>
<comment type="caution">
    <text evidence="1">The sequence shown here is derived from an EMBL/GenBank/DDBJ whole genome shotgun (WGS) entry which is preliminary data.</text>
</comment>
<dbReference type="RefSeq" id="WP_107296095.1">
    <property type="nucleotide sequence ID" value="NZ_PYMB01000001.1"/>
</dbReference>
<gene>
    <name evidence="1" type="ORF">C9J01_00175</name>
</gene>
<dbReference type="EMBL" id="PYMB01000001">
    <property type="protein sequence ID" value="PSW15474.1"/>
    <property type="molecule type" value="Genomic_DNA"/>
</dbReference>
<dbReference type="Proteomes" id="UP000241346">
    <property type="component" value="Unassembled WGS sequence"/>
</dbReference>
<name>A0A2T3NIX7_9GAMM</name>
<evidence type="ECO:0000313" key="1">
    <source>
        <dbReference type="EMBL" id="PSW15474.1"/>
    </source>
</evidence>
<protein>
    <submittedName>
        <fullName evidence="1">Uncharacterized protein</fullName>
    </submittedName>
</protein>
<organism evidence="1 2">
    <name type="scientific">Photobacterium rosenbergii</name>
    <dbReference type="NCBI Taxonomy" id="294936"/>
    <lineage>
        <taxon>Bacteria</taxon>
        <taxon>Pseudomonadati</taxon>
        <taxon>Pseudomonadota</taxon>
        <taxon>Gammaproteobacteria</taxon>
        <taxon>Vibrionales</taxon>
        <taxon>Vibrionaceae</taxon>
        <taxon>Photobacterium</taxon>
    </lineage>
</organism>
<proteinExistence type="predicted"/>
<evidence type="ECO:0000313" key="2">
    <source>
        <dbReference type="Proteomes" id="UP000241346"/>
    </source>
</evidence>